<dbReference type="Proteomes" id="UP000280008">
    <property type="component" value="Unassembled WGS sequence"/>
</dbReference>
<evidence type="ECO:0000313" key="3">
    <source>
        <dbReference type="EMBL" id="RKR75302.1"/>
    </source>
</evidence>
<reference evidence="3 4" key="1">
    <citation type="submission" date="2018-10" db="EMBL/GenBank/DDBJ databases">
        <title>Sequencing the genomes of 1000 actinobacteria strains.</title>
        <authorList>
            <person name="Klenk H.-P."/>
        </authorList>
    </citation>
    <scope>NUCLEOTIDE SEQUENCE [LARGE SCALE GENOMIC DNA]</scope>
    <source>
        <strain evidence="3 4">DSM 17894</strain>
    </source>
</reference>
<dbReference type="PANTHER" id="PTHR21240">
    <property type="entry name" value="2-AMINO-3-CARBOXYLMUCONATE-6-SEMIALDEHYDE DECARBOXYLASE"/>
    <property type="match status" value="1"/>
</dbReference>
<dbReference type="PANTHER" id="PTHR21240:SF30">
    <property type="entry name" value="AMIDOHYDROLASE-RELATED DOMAIN-CONTAINING PROTEIN-RELATED"/>
    <property type="match status" value="1"/>
</dbReference>
<dbReference type="InterPro" id="IPR032466">
    <property type="entry name" value="Metal_Hydrolase"/>
</dbReference>
<keyword evidence="4" id="KW-1185">Reference proteome</keyword>
<dbReference type="GO" id="GO:0005829">
    <property type="term" value="C:cytosol"/>
    <property type="evidence" value="ECO:0007669"/>
    <property type="project" value="TreeGrafter"/>
</dbReference>
<comment type="caution">
    <text evidence="3">The sequence shown here is derived from an EMBL/GenBank/DDBJ whole genome shotgun (WGS) entry which is preliminary data.</text>
</comment>
<evidence type="ECO:0000256" key="1">
    <source>
        <dbReference type="ARBA" id="ARBA00023239"/>
    </source>
</evidence>
<accession>A0A495IH25</accession>
<dbReference type="SUPFAM" id="SSF51556">
    <property type="entry name" value="Metallo-dependent hydrolases"/>
    <property type="match status" value="1"/>
</dbReference>
<evidence type="ECO:0000313" key="4">
    <source>
        <dbReference type="Proteomes" id="UP000280008"/>
    </source>
</evidence>
<evidence type="ECO:0000259" key="2">
    <source>
        <dbReference type="Pfam" id="PF04909"/>
    </source>
</evidence>
<proteinExistence type="predicted"/>
<dbReference type="GO" id="GO:0019748">
    <property type="term" value="P:secondary metabolic process"/>
    <property type="evidence" value="ECO:0007669"/>
    <property type="project" value="TreeGrafter"/>
</dbReference>
<protein>
    <recommendedName>
        <fullName evidence="2">Amidohydrolase-related domain-containing protein</fullName>
    </recommendedName>
</protein>
<sequence length="336" mass="36286">MNMCLVKPETTMTTIAIEEHWTTQELADALRALPADRRDDSLPLNDMGDNLDLLHDLGETRLAMMDAQGVDVQILSLAPPATGPLSGPDAVAFSRDLNDQAFAAVARHPDRFRAFATLPLSEPGAAASELERARGLGAVGVMVYGRTGDRPLDDPAYYDVLGAAAALGTPVFIHPQIPSRALREAAYSGFDDLTSLALSTFGWGWHVEAATAALRLIVSGAFDRHPDLQVVLGHWGELLLFWLDRIDGLSRVAGLERRASDYVRSNMHITSSGMLSPALLQHALAATSVDRLMFSTDFPFQRPTSGEIDEFLTGFPDDDSRAAFLGGNAARLFAIS</sequence>
<dbReference type="GO" id="GO:0016831">
    <property type="term" value="F:carboxy-lyase activity"/>
    <property type="evidence" value="ECO:0007669"/>
    <property type="project" value="InterPro"/>
</dbReference>
<dbReference type="InterPro" id="IPR006680">
    <property type="entry name" value="Amidohydro-rel"/>
</dbReference>
<dbReference type="Gene3D" id="3.20.20.140">
    <property type="entry name" value="Metal-dependent hydrolases"/>
    <property type="match status" value="1"/>
</dbReference>
<dbReference type="Pfam" id="PF04909">
    <property type="entry name" value="Amidohydro_2"/>
    <property type="match status" value="1"/>
</dbReference>
<feature type="domain" description="Amidohydrolase-related" evidence="2">
    <location>
        <begin position="59"/>
        <end position="334"/>
    </location>
</feature>
<dbReference type="InterPro" id="IPR032465">
    <property type="entry name" value="ACMSD"/>
</dbReference>
<dbReference type="GO" id="GO:0016787">
    <property type="term" value="F:hydrolase activity"/>
    <property type="evidence" value="ECO:0007669"/>
    <property type="project" value="InterPro"/>
</dbReference>
<dbReference type="EMBL" id="RBKS01000001">
    <property type="protein sequence ID" value="RKR75302.1"/>
    <property type="molecule type" value="Genomic_DNA"/>
</dbReference>
<dbReference type="AlphaFoldDB" id="A0A495IH25"/>
<gene>
    <name evidence="3" type="ORF">C8E83_2441</name>
</gene>
<organism evidence="3 4">
    <name type="scientific">Frondihabitans australicus</name>
    <dbReference type="NCBI Taxonomy" id="386892"/>
    <lineage>
        <taxon>Bacteria</taxon>
        <taxon>Bacillati</taxon>
        <taxon>Actinomycetota</taxon>
        <taxon>Actinomycetes</taxon>
        <taxon>Micrococcales</taxon>
        <taxon>Microbacteriaceae</taxon>
        <taxon>Frondihabitans</taxon>
    </lineage>
</organism>
<name>A0A495IH25_9MICO</name>
<keyword evidence="1" id="KW-0456">Lyase</keyword>